<sequence>MAMVSEAVSYNVVAAAEALVPQIRAARDEIERERRLPDDLVQAMAQAGLFQLHLPRSMGGPECDPLTAFRAIETLSAAEGAVGWCAMISSVIALFVSRVSTEVAANMLGQPPDLRMAGSVRPEGETRAVDGGYRVRGRWNFASGINHANWLFCSCKVMEANGPQLTPEGLPVVRVLLVPKADVTMIDTWSVVGMRGTGSHDFVVDDVFVPQERTFTLLDPVPESDILYHPRMIMVSSGTTTSGTALGLARGAIDTFCAMAADTASTMSTSPLRDRALVQTRVAEAEAIVSGARAYIMSAVRAAWEAVES</sequence>
<evidence type="ECO:0000313" key="6">
    <source>
        <dbReference type="Proteomes" id="UP000019140"/>
    </source>
</evidence>
<dbReference type="PANTHER" id="PTHR48083:SF5">
    <property type="entry name" value="NRGC PROTEIN"/>
    <property type="match status" value="1"/>
</dbReference>
<feature type="domain" description="Acyl-CoA dehydrogenase C-terminal" evidence="4">
    <location>
        <begin position="241"/>
        <end position="308"/>
    </location>
</feature>
<proteinExistence type="inferred from homology"/>
<dbReference type="SUPFAM" id="SSF56645">
    <property type="entry name" value="Acyl-CoA dehydrogenase NM domain-like"/>
    <property type="match status" value="1"/>
</dbReference>
<dbReference type="GO" id="GO:0033539">
    <property type="term" value="P:fatty acid beta-oxidation using acyl-CoA dehydrogenase"/>
    <property type="evidence" value="ECO:0007669"/>
    <property type="project" value="TreeGrafter"/>
</dbReference>
<dbReference type="Gene3D" id="2.40.110.10">
    <property type="entry name" value="Butyryl-CoA Dehydrogenase, subunit A, domain 2"/>
    <property type="match status" value="1"/>
</dbReference>
<comment type="caution">
    <text evidence="5">The sequence shown here is derived from an EMBL/GenBank/DDBJ whole genome shotgun (WGS) entry which is preliminary data.</text>
</comment>
<evidence type="ECO:0000259" key="3">
    <source>
        <dbReference type="Pfam" id="PF02771"/>
    </source>
</evidence>
<evidence type="ECO:0008006" key="7">
    <source>
        <dbReference type="Google" id="ProtNLM"/>
    </source>
</evidence>
<dbReference type="InterPro" id="IPR050741">
    <property type="entry name" value="Acyl-CoA_dehydrogenase"/>
</dbReference>
<name>W4LJZ3_9BACT</name>
<feature type="non-terminal residue" evidence="5">
    <location>
        <position position="309"/>
    </location>
</feature>
<dbReference type="AlphaFoldDB" id="W4LJZ3"/>
<dbReference type="HOGENOM" id="CLU_018204_2_1_7"/>
<dbReference type="Proteomes" id="UP000019140">
    <property type="component" value="Unassembled WGS sequence"/>
</dbReference>
<feature type="domain" description="Acyl-CoA dehydrogenase/oxidase N-terminal" evidence="3">
    <location>
        <begin position="22"/>
        <end position="101"/>
    </location>
</feature>
<comment type="similarity">
    <text evidence="2">Belongs to the HpaH/HsaA monooxygenase family.</text>
</comment>
<dbReference type="InterPro" id="IPR013107">
    <property type="entry name" value="Acyl-CoA_DH_C"/>
</dbReference>
<protein>
    <recommendedName>
        <fullName evidence="7">Acyl-CoA dehydrogenase C-terminal domain-containing protein</fullName>
    </recommendedName>
</protein>
<dbReference type="SUPFAM" id="SSF47203">
    <property type="entry name" value="Acyl-CoA dehydrogenase C-terminal domain-like"/>
    <property type="match status" value="1"/>
</dbReference>
<reference evidence="5 6" key="1">
    <citation type="journal article" date="2014" name="Nature">
        <title>An environmental bacterial taxon with a large and distinct metabolic repertoire.</title>
        <authorList>
            <person name="Wilson M.C."/>
            <person name="Mori T."/>
            <person name="Ruckert C."/>
            <person name="Uria A.R."/>
            <person name="Helf M.J."/>
            <person name="Takada K."/>
            <person name="Gernert C."/>
            <person name="Steffens U.A."/>
            <person name="Heycke N."/>
            <person name="Schmitt S."/>
            <person name="Rinke C."/>
            <person name="Helfrich E.J."/>
            <person name="Brachmann A.O."/>
            <person name="Gurgui C."/>
            <person name="Wakimoto T."/>
            <person name="Kracht M."/>
            <person name="Crusemann M."/>
            <person name="Hentschel U."/>
            <person name="Abe I."/>
            <person name="Matsunaga S."/>
            <person name="Kalinowski J."/>
            <person name="Takeyama H."/>
            <person name="Piel J."/>
        </authorList>
    </citation>
    <scope>NUCLEOTIDE SEQUENCE [LARGE SCALE GENOMIC DNA]</scope>
    <source>
        <strain evidence="6">TSY2</strain>
    </source>
</reference>
<dbReference type="InterPro" id="IPR009100">
    <property type="entry name" value="AcylCoA_DH/oxidase_NM_dom_sf"/>
</dbReference>
<dbReference type="Gene3D" id="1.10.540.10">
    <property type="entry name" value="Acyl-CoA dehydrogenase/oxidase, N-terminal domain"/>
    <property type="match status" value="1"/>
</dbReference>
<dbReference type="Gene3D" id="1.20.140.10">
    <property type="entry name" value="Butyryl-CoA Dehydrogenase, subunit A, domain 3"/>
    <property type="match status" value="1"/>
</dbReference>
<evidence type="ECO:0000259" key="4">
    <source>
        <dbReference type="Pfam" id="PF08028"/>
    </source>
</evidence>
<dbReference type="InterPro" id="IPR036250">
    <property type="entry name" value="AcylCo_DH-like_C"/>
</dbReference>
<keyword evidence="6" id="KW-1185">Reference proteome</keyword>
<dbReference type="InterPro" id="IPR046373">
    <property type="entry name" value="Acyl-CoA_Oxase/DH_mid-dom_sf"/>
</dbReference>
<dbReference type="GO" id="GO:0050660">
    <property type="term" value="F:flavin adenine dinucleotide binding"/>
    <property type="evidence" value="ECO:0007669"/>
    <property type="project" value="InterPro"/>
</dbReference>
<keyword evidence="1" id="KW-0560">Oxidoreductase</keyword>
<dbReference type="EMBL" id="AZHX01002029">
    <property type="protein sequence ID" value="ETW97676.1"/>
    <property type="molecule type" value="Genomic_DNA"/>
</dbReference>
<dbReference type="GO" id="GO:0005737">
    <property type="term" value="C:cytoplasm"/>
    <property type="evidence" value="ECO:0007669"/>
    <property type="project" value="TreeGrafter"/>
</dbReference>
<evidence type="ECO:0000256" key="1">
    <source>
        <dbReference type="ARBA" id="ARBA00023002"/>
    </source>
</evidence>
<dbReference type="InterPro" id="IPR037069">
    <property type="entry name" value="AcylCoA_DH/ox_N_sf"/>
</dbReference>
<dbReference type="Pfam" id="PF08028">
    <property type="entry name" value="Acyl-CoA_dh_2"/>
    <property type="match status" value="1"/>
</dbReference>
<evidence type="ECO:0000256" key="2">
    <source>
        <dbReference type="ARBA" id="ARBA00049661"/>
    </source>
</evidence>
<dbReference type="Pfam" id="PF02771">
    <property type="entry name" value="Acyl-CoA_dh_N"/>
    <property type="match status" value="1"/>
</dbReference>
<dbReference type="InterPro" id="IPR013786">
    <property type="entry name" value="AcylCoA_DH/ox_N"/>
</dbReference>
<accession>W4LJZ3</accession>
<dbReference type="GO" id="GO:0003995">
    <property type="term" value="F:acyl-CoA dehydrogenase activity"/>
    <property type="evidence" value="ECO:0007669"/>
    <property type="project" value="TreeGrafter"/>
</dbReference>
<gene>
    <name evidence="5" type="ORF">ETSY2_44215</name>
</gene>
<evidence type="ECO:0000313" key="5">
    <source>
        <dbReference type="EMBL" id="ETW97676.1"/>
    </source>
</evidence>
<dbReference type="PANTHER" id="PTHR48083">
    <property type="entry name" value="MEDIUM-CHAIN SPECIFIC ACYL-COA DEHYDROGENASE, MITOCHONDRIAL-RELATED"/>
    <property type="match status" value="1"/>
</dbReference>
<organism evidence="5 6">
    <name type="scientific">Candidatus Entotheonella gemina</name>
    <dbReference type="NCBI Taxonomy" id="1429439"/>
    <lineage>
        <taxon>Bacteria</taxon>
        <taxon>Pseudomonadati</taxon>
        <taxon>Nitrospinota/Tectimicrobiota group</taxon>
        <taxon>Candidatus Tectimicrobiota</taxon>
        <taxon>Candidatus Entotheonellia</taxon>
        <taxon>Candidatus Entotheonellales</taxon>
        <taxon>Candidatus Entotheonellaceae</taxon>
        <taxon>Candidatus Entotheonella</taxon>
    </lineage>
</organism>